<proteinExistence type="predicted"/>
<gene>
    <name evidence="2" type="ORF">AVDCRST_MAG12-3075</name>
</gene>
<evidence type="ECO:0000313" key="2">
    <source>
        <dbReference type="EMBL" id="CAA9508155.1"/>
    </source>
</evidence>
<sequence length="90" mass="9536">PGLRVRQRGGRDPRPGPPGPRRRPAAQGGDRGVPGRPGEGSRVRRVQDSRKAAAPVARGCRRHCGDAPQPRAHRCGEISRAGAARRPAAL</sequence>
<reference evidence="2" key="1">
    <citation type="submission" date="2020-02" db="EMBL/GenBank/DDBJ databases">
        <authorList>
            <person name="Meier V. D."/>
        </authorList>
    </citation>
    <scope>NUCLEOTIDE SEQUENCE</scope>
    <source>
        <strain evidence="2">AVDCRST_MAG12</strain>
    </source>
</reference>
<name>A0A6J4SXY0_9ACTN</name>
<evidence type="ECO:0000256" key="1">
    <source>
        <dbReference type="SAM" id="MobiDB-lite"/>
    </source>
</evidence>
<organism evidence="2">
    <name type="scientific">uncultured Rubrobacteraceae bacterium</name>
    <dbReference type="NCBI Taxonomy" id="349277"/>
    <lineage>
        <taxon>Bacteria</taxon>
        <taxon>Bacillati</taxon>
        <taxon>Actinomycetota</taxon>
        <taxon>Rubrobacteria</taxon>
        <taxon>Rubrobacterales</taxon>
        <taxon>Rubrobacteraceae</taxon>
        <taxon>environmental samples</taxon>
    </lineage>
</organism>
<dbReference type="AlphaFoldDB" id="A0A6J4SXY0"/>
<feature type="region of interest" description="Disordered" evidence="1">
    <location>
        <begin position="1"/>
        <end position="90"/>
    </location>
</feature>
<feature type="compositionally biased region" description="Basic and acidic residues" evidence="1">
    <location>
        <begin position="39"/>
        <end position="51"/>
    </location>
</feature>
<dbReference type="EMBL" id="CADCVK010000431">
    <property type="protein sequence ID" value="CAA9508155.1"/>
    <property type="molecule type" value="Genomic_DNA"/>
</dbReference>
<feature type="non-terminal residue" evidence="2">
    <location>
        <position position="90"/>
    </location>
</feature>
<accession>A0A6J4SXY0</accession>
<protein>
    <submittedName>
        <fullName evidence="2">Uncharacterized protein</fullName>
    </submittedName>
</protein>
<feature type="non-terminal residue" evidence="2">
    <location>
        <position position="1"/>
    </location>
</feature>
<feature type="compositionally biased region" description="Gly residues" evidence="1">
    <location>
        <begin position="29"/>
        <end position="38"/>
    </location>
</feature>